<keyword evidence="2" id="KW-1185">Reference proteome</keyword>
<protein>
    <submittedName>
        <fullName evidence="1">Uncharacterized protein</fullName>
    </submittedName>
</protein>
<dbReference type="Gene3D" id="3.30.420.40">
    <property type="match status" value="1"/>
</dbReference>
<dbReference type="OrthoDB" id="2963168at2759"/>
<proteinExistence type="predicted"/>
<organism evidence="1 2">
    <name type="scientific">Thelephora terrestris</name>
    <dbReference type="NCBI Taxonomy" id="56493"/>
    <lineage>
        <taxon>Eukaryota</taxon>
        <taxon>Fungi</taxon>
        <taxon>Dikarya</taxon>
        <taxon>Basidiomycota</taxon>
        <taxon>Agaricomycotina</taxon>
        <taxon>Agaricomycetes</taxon>
        <taxon>Thelephorales</taxon>
        <taxon>Thelephoraceae</taxon>
        <taxon>Thelephora</taxon>
    </lineage>
</organism>
<accession>A0A9P6HCE4</accession>
<dbReference type="PANTHER" id="PTHR14187:SF5">
    <property type="entry name" value="HEAT SHOCK 70 KDA PROTEIN 12A"/>
    <property type="match status" value="1"/>
</dbReference>
<evidence type="ECO:0000313" key="1">
    <source>
        <dbReference type="EMBL" id="KAF9783741.1"/>
    </source>
</evidence>
<dbReference type="InterPro" id="IPR043129">
    <property type="entry name" value="ATPase_NBD"/>
</dbReference>
<dbReference type="CDD" id="cd10170">
    <property type="entry name" value="ASKHA_NBD_HSP70"/>
    <property type="match status" value="1"/>
</dbReference>
<reference evidence="1" key="1">
    <citation type="journal article" date="2020" name="Nat. Commun.">
        <title>Large-scale genome sequencing of mycorrhizal fungi provides insights into the early evolution of symbiotic traits.</title>
        <authorList>
            <person name="Miyauchi S."/>
            <person name="Kiss E."/>
            <person name="Kuo A."/>
            <person name="Drula E."/>
            <person name="Kohler A."/>
            <person name="Sanchez-Garcia M."/>
            <person name="Morin E."/>
            <person name="Andreopoulos B."/>
            <person name="Barry K.W."/>
            <person name="Bonito G."/>
            <person name="Buee M."/>
            <person name="Carver A."/>
            <person name="Chen C."/>
            <person name="Cichocki N."/>
            <person name="Clum A."/>
            <person name="Culley D."/>
            <person name="Crous P.W."/>
            <person name="Fauchery L."/>
            <person name="Girlanda M."/>
            <person name="Hayes R.D."/>
            <person name="Keri Z."/>
            <person name="LaButti K."/>
            <person name="Lipzen A."/>
            <person name="Lombard V."/>
            <person name="Magnuson J."/>
            <person name="Maillard F."/>
            <person name="Murat C."/>
            <person name="Nolan M."/>
            <person name="Ohm R.A."/>
            <person name="Pangilinan J."/>
            <person name="Pereira M.F."/>
            <person name="Perotto S."/>
            <person name="Peter M."/>
            <person name="Pfister S."/>
            <person name="Riley R."/>
            <person name="Sitrit Y."/>
            <person name="Stielow J.B."/>
            <person name="Szollosi G."/>
            <person name="Zifcakova L."/>
            <person name="Stursova M."/>
            <person name="Spatafora J.W."/>
            <person name="Tedersoo L."/>
            <person name="Vaario L.M."/>
            <person name="Yamada A."/>
            <person name="Yan M."/>
            <person name="Wang P."/>
            <person name="Xu J."/>
            <person name="Bruns T."/>
            <person name="Baldrian P."/>
            <person name="Vilgalys R."/>
            <person name="Dunand C."/>
            <person name="Henrissat B."/>
            <person name="Grigoriev I.V."/>
            <person name="Hibbett D."/>
            <person name="Nagy L.G."/>
            <person name="Martin F.M."/>
        </authorList>
    </citation>
    <scope>NUCLEOTIDE SEQUENCE</scope>
    <source>
        <strain evidence="1">UH-Tt-Lm1</strain>
    </source>
</reference>
<name>A0A9P6HCE4_9AGAM</name>
<dbReference type="EMBL" id="WIUZ02000009">
    <property type="protein sequence ID" value="KAF9783741.1"/>
    <property type="molecule type" value="Genomic_DNA"/>
</dbReference>
<dbReference type="Proteomes" id="UP000736335">
    <property type="component" value="Unassembled WGS sequence"/>
</dbReference>
<evidence type="ECO:0000313" key="2">
    <source>
        <dbReference type="Proteomes" id="UP000736335"/>
    </source>
</evidence>
<dbReference type="AlphaFoldDB" id="A0A9P6HCE4"/>
<dbReference type="PANTHER" id="PTHR14187">
    <property type="entry name" value="ALPHA KINASE/ELONGATION FACTOR 2 KINASE"/>
    <property type="match status" value="1"/>
</dbReference>
<reference evidence="1" key="2">
    <citation type="submission" date="2020-11" db="EMBL/GenBank/DDBJ databases">
        <authorList>
            <consortium name="DOE Joint Genome Institute"/>
            <person name="Kuo A."/>
            <person name="Miyauchi S."/>
            <person name="Kiss E."/>
            <person name="Drula E."/>
            <person name="Kohler A."/>
            <person name="Sanchez-Garcia M."/>
            <person name="Andreopoulos B."/>
            <person name="Barry K.W."/>
            <person name="Bonito G."/>
            <person name="Buee M."/>
            <person name="Carver A."/>
            <person name="Chen C."/>
            <person name="Cichocki N."/>
            <person name="Clum A."/>
            <person name="Culley D."/>
            <person name="Crous P.W."/>
            <person name="Fauchery L."/>
            <person name="Girlanda M."/>
            <person name="Hayes R."/>
            <person name="Keri Z."/>
            <person name="Labutti K."/>
            <person name="Lipzen A."/>
            <person name="Lombard V."/>
            <person name="Magnuson J."/>
            <person name="Maillard F."/>
            <person name="Morin E."/>
            <person name="Murat C."/>
            <person name="Nolan M."/>
            <person name="Ohm R."/>
            <person name="Pangilinan J."/>
            <person name="Pereira M."/>
            <person name="Perotto S."/>
            <person name="Peter M."/>
            <person name="Riley R."/>
            <person name="Sitrit Y."/>
            <person name="Stielow B."/>
            <person name="Szollosi G."/>
            <person name="Zifcakova L."/>
            <person name="Stursova M."/>
            <person name="Spatafora J.W."/>
            <person name="Tedersoo L."/>
            <person name="Vaario L.-M."/>
            <person name="Yamada A."/>
            <person name="Yan M."/>
            <person name="Wang P."/>
            <person name="Xu J."/>
            <person name="Bruns T."/>
            <person name="Baldrian P."/>
            <person name="Vilgalys R."/>
            <person name="Henrissat B."/>
            <person name="Grigoriev I.V."/>
            <person name="Hibbett D."/>
            <person name="Nagy L.G."/>
            <person name="Martin F.M."/>
        </authorList>
    </citation>
    <scope>NUCLEOTIDE SEQUENCE</scope>
    <source>
        <strain evidence="1">UH-Tt-Lm1</strain>
    </source>
</reference>
<comment type="caution">
    <text evidence="1">The sequence shown here is derived from an EMBL/GenBank/DDBJ whole genome shotgun (WGS) entry which is preliminary data.</text>
</comment>
<sequence>MTRTPYRGPSRKLVLTFDIGTTYSGVAYAFLDPGEVPQIHSVTRGRYLGNPNVGSAKVPSVLYYDRDGNFQGVENGTGPRDDESLIRMRWWKLMLGPMGTPAALRDQMSTSLPKGKTIVDVFADFMHYLFDSTKALLVSSDQNGEHRWNSVSANIELVLTHPNGWGGPQQSQLRTAAVQAKIVPNTIEGHARVHFVTEGEAGFNFCATHTQAGEGLKCGDKVLVVDAGGGTIDISSYAVINNGPLQVEELFQPKWRRIRYSEGKRDGLRWVKMLLPVSPSIQPRAEKLKKSRFNTSEDLAAFSQKFDEGLKRVFLDDTGTQYIKFGSPRDNDPKHGIKAGKLALKGTEVSGFFEPSIRSTVESIREHFAEILSMNSVGRLRLSLFAHLKIHASWLFLLASLPRVHGCLASSIDGFPIVPDTNINKVAAVGAVSFYIDRFVRGRISKFTYGVPCSVIYNPFDPQHAKREGETYIDLEGDKCVPGAFKTMLSKGTRVLESREIRIKRCAVREGVATRKVLAKITKYDGGQKEPKWIDVERVADISASSCTRKLGTSGTMCSIQVYDVVLMVGLTELKAQIRWFDSTTVCLDRSSDAVIVYKDASETACASLSATSPPRYGSWYP</sequence>
<gene>
    <name evidence="1" type="ORF">BJ322DRAFT_1021545</name>
</gene>
<dbReference type="SUPFAM" id="SSF53067">
    <property type="entry name" value="Actin-like ATPase domain"/>
    <property type="match status" value="1"/>
</dbReference>